<evidence type="ECO:0000256" key="1">
    <source>
        <dbReference type="ARBA" id="ARBA00001041"/>
    </source>
</evidence>
<dbReference type="InterPro" id="IPR029035">
    <property type="entry name" value="DHS-like_NAD/FAD-binding_dom"/>
</dbReference>
<evidence type="ECO:0000256" key="6">
    <source>
        <dbReference type="ARBA" id="ARBA00013202"/>
    </source>
</evidence>
<keyword evidence="11" id="KW-0456">Lyase</keyword>
<comment type="catalytic activity">
    <reaction evidence="1">
        <text>a 2-oxocarboxylate + H(+) = an aldehyde + CO2</text>
        <dbReference type="Rhea" id="RHEA:11628"/>
        <dbReference type="ChEBI" id="CHEBI:15378"/>
        <dbReference type="ChEBI" id="CHEBI:16526"/>
        <dbReference type="ChEBI" id="CHEBI:17478"/>
        <dbReference type="ChEBI" id="CHEBI:35179"/>
        <dbReference type="EC" id="4.1.1.1"/>
    </reaction>
</comment>
<evidence type="ECO:0000256" key="5">
    <source>
        <dbReference type="ARBA" id="ARBA00011881"/>
    </source>
</evidence>
<keyword evidence="9" id="KW-0460">Magnesium</keyword>
<dbReference type="Proteomes" id="UP001280121">
    <property type="component" value="Unassembled WGS sequence"/>
</dbReference>
<dbReference type="EMBL" id="JANJYI010000003">
    <property type="protein sequence ID" value="KAK2656284.1"/>
    <property type="molecule type" value="Genomic_DNA"/>
</dbReference>
<dbReference type="PANTHER" id="PTHR43452">
    <property type="entry name" value="PYRUVATE DECARBOXYLASE"/>
    <property type="match status" value="1"/>
</dbReference>
<dbReference type="GO" id="GO:0000949">
    <property type="term" value="P:aromatic amino acid family catabolic process to alcohol via Ehrlich pathway"/>
    <property type="evidence" value="ECO:0007669"/>
    <property type="project" value="TreeGrafter"/>
</dbReference>
<dbReference type="FunFam" id="3.40.50.1220:FF:000009">
    <property type="entry name" value="Pyruvate decarboxylase 1"/>
    <property type="match status" value="1"/>
</dbReference>
<evidence type="ECO:0000256" key="3">
    <source>
        <dbReference type="ARBA" id="ARBA00001964"/>
    </source>
</evidence>
<sequence>MVAGPKLRVSKACEAFLQLADSCGYAIAGMPLTKSLVPEDHPHFIGTYGNAFCGEIVETADASLFVGLVFDDFKSIGDTLLFRKNKAIVVEPERVLIPNGPIFGCVLMKYFLEALSKKLERNTTAYENHNRIYVPELEALPKSDYTEDTVG</sequence>
<comment type="similarity">
    <text evidence="4">Belongs to the TPP enzyme family.</text>
</comment>
<feature type="domain" description="Thiamine pyrophosphate enzyme central" evidence="12">
    <location>
        <begin position="1"/>
        <end position="92"/>
    </location>
</feature>
<dbReference type="EC" id="4.1.1.1" evidence="6"/>
<evidence type="ECO:0000256" key="10">
    <source>
        <dbReference type="ARBA" id="ARBA00023052"/>
    </source>
</evidence>
<dbReference type="GO" id="GO:0000287">
    <property type="term" value="F:magnesium ion binding"/>
    <property type="evidence" value="ECO:0007669"/>
    <property type="project" value="InterPro"/>
</dbReference>
<proteinExistence type="inferred from homology"/>
<comment type="cofactor">
    <cofactor evidence="2">
        <name>a metal cation</name>
        <dbReference type="ChEBI" id="CHEBI:25213"/>
    </cofactor>
</comment>
<keyword evidence="10" id="KW-0786">Thiamine pyrophosphate</keyword>
<dbReference type="InterPro" id="IPR012110">
    <property type="entry name" value="PDC/IPDC-like"/>
</dbReference>
<dbReference type="GO" id="GO:0030976">
    <property type="term" value="F:thiamine pyrophosphate binding"/>
    <property type="evidence" value="ECO:0007669"/>
    <property type="project" value="InterPro"/>
</dbReference>
<keyword evidence="14" id="KW-1185">Reference proteome</keyword>
<accession>A0AAD9XB82</accession>
<organism evidence="13 14">
    <name type="scientific">Dipteronia dyeriana</name>
    <dbReference type="NCBI Taxonomy" id="168575"/>
    <lineage>
        <taxon>Eukaryota</taxon>
        <taxon>Viridiplantae</taxon>
        <taxon>Streptophyta</taxon>
        <taxon>Embryophyta</taxon>
        <taxon>Tracheophyta</taxon>
        <taxon>Spermatophyta</taxon>
        <taxon>Magnoliopsida</taxon>
        <taxon>eudicotyledons</taxon>
        <taxon>Gunneridae</taxon>
        <taxon>Pentapetalae</taxon>
        <taxon>rosids</taxon>
        <taxon>malvids</taxon>
        <taxon>Sapindales</taxon>
        <taxon>Sapindaceae</taxon>
        <taxon>Hippocastanoideae</taxon>
        <taxon>Acereae</taxon>
        <taxon>Dipteronia</taxon>
    </lineage>
</organism>
<evidence type="ECO:0000256" key="7">
    <source>
        <dbReference type="ARBA" id="ARBA00022723"/>
    </source>
</evidence>
<evidence type="ECO:0000256" key="2">
    <source>
        <dbReference type="ARBA" id="ARBA00001920"/>
    </source>
</evidence>
<evidence type="ECO:0000313" key="14">
    <source>
        <dbReference type="Proteomes" id="UP001280121"/>
    </source>
</evidence>
<dbReference type="SUPFAM" id="SSF52467">
    <property type="entry name" value="DHS-like NAD/FAD-binding domain"/>
    <property type="match status" value="1"/>
</dbReference>
<name>A0AAD9XB82_9ROSI</name>
<keyword evidence="7" id="KW-0479">Metal-binding</keyword>
<evidence type="ECO:0000259" key="12">
    <source>
        <dbReference type="Pfam" id="PF00205"/>
    </source>
</evidence>
<dbReference type="GO" id="GO:0004737">
    <property type="term" value="F:pyruvate decarboxylase activity"/>
    <property type="evidence" value="ECO:0007669"/>
    <property type="project" value="UniProtKB-EC"/>
</dbReference>
<dbReference type="AlphaFoldDB" id="A0AAD9XB82"/>
<reference evidence="13" key="1">
    <citation type="journal article" date="2023" name="Plant J.">
        <title>Genome sequences and population genomics provide insights into the demographic history, inbreeding, and mutation load of two 'living fossil' tree species of Dipteronia.</title>
        <authorList>
            <person name="Feng Y."/>
            <person name="Comes H.P."/>
            <person name="Chen J."/>
            <person name="Zhu S."/>
            <person name="Lu R."/>
            <person name="Zhang X."/>
            <person name="Li P."/>
            <person name="Qiu J."/>
            <person name="Olsen K.M."/>
            <person name="Qiu Y."/>
        </authorList>
    </citation>
    <scope>NUCLEOTIDE SEQUENCE</scope>
    <source>
        <strain evidence="13">KIB01</strain>
    </source>
</reference>
<evidence type="ECO:0000313" key="13">
    <source>
        <dbReference type="EMBL" id="KAK2656284.1"/>
    </source>
</evidence>
<dbReference type="PANTHER" id="PTHR43452:SF22">
    <property type="entry name" value="PYRUVATE DECARBOXYLASE"/>
    <property type="match status" value="1"/>
</dbReference>
<dbReference type="InterPro" id="IPR012000">
    <property type="entry name" value="Thiamin_PyroP_enz_cen_dom"/>
</dbReference>
<evidence type="ECO:0000256" key="8">
    <source>
        <dbReference type="ARBA" id="ARBA00022793"/>
    </source>
</evidence>
<comment type="caution">
    <text evidence="13">The sequence shown here is derived from an EMBL/GenBank/DDBJ whole genome shotgun (WGS) entry which is preliminary data.</text>
</comment>
<dbReference type="Gene3D" id="3.40.50.1220">
    <property type="entry name" value="TPP-binding domain"/>
    <property type="match status" value="1"/>
</dbReference>
<evidence type="ECO:0000256" key="9">
    <source>
        <dbReference type="ARBA" id="ARBA00022842"/>
    </source>
</evidence>
<keyword evidence="8" id="KW-0210">Decarboxylase</keyword>
<dbReference type="GO" id="GO:0005829">
    <property type="term" value="C:cytosol"/>
    <property type="evidence" value="ECO:0007669"/>
    <property type="project" value="TreeGrafter"/>
</dbReference>
<gene>
    <name evidence="13" type="ORF">Ddye_009336</name>
</gene>
<protein>
    <recommendedName>
        <fullName evidence="6">pyruvate decarboxylase</fullName>
        <ecNumber evidence="6">4.1.1.1</ecNumber>
    </recommendedName>
</protein>
<comment type="cofactor">
    <cofactor evidence="3">
        <name>thiamine diphosphate</name>
        <dbReference type="ChEBI" id="CHEBI:58937"/>
    </cofactor>
</comment>
<comment type="subunit">
    <text evidence="5">Homotetramer.</text>
</comment>
<dbReference type="Pfam" id="PF00205">
    <property type="entry name" value="TPP_enzyme_M"/>
    <property type="match status" value="1"/>
</dbReference>
<evidence type="ECO:0000256" key="4">
    <source>
        <dbReference type="ARBA" id="ARBA00007812"/>
    </source>
</evidence>
<evidence type="ECO:0000256" key="11">
    <source>
        <dbReference type="ARBA" id="ARBA00023239"/>
    </source>
</evidence>